<feature type="transmembrane region" description="Helical" evidence="7">
    <location>
        <begin position="427"/>
        <end position="446"/>
    </location>
</feature>
<dbReference type="Pfam" id="PF00324">
    <property type="entry name" value="AA_permease"/>
    <property type="match status" value="1"/>
</dbReference>
<evidence type="ECO:0000256" key="7">
    <source>
        <dbReference type="SAM" id="Phobius"/>
    </source>
</evidence>
<evidence type="ECO:0000256" key="4">
    <source>
        <dbReference type="ARBA" id="ARBA00022970"/>
    </source>
</evidence>
<dbReference type="PANTHER" id="PTHR43341:SF9">
    <property type="entry name" value="DICARBOXYLIC AMINO ACID PERMEASE"/>
    <property type="match status" value="1"/>
</dbReference>
<name>A0A9Q8SUY4_9PEZI</name>
<sequence length="836" mass="91891">MAFPSPPHIQLILLQTCPPPPIHLTALMMLAKAERRWTRNFPVPNHSQQILQTTTQLPMLPLSLLPVRKTSEPLPRPPSIHRISLSLSYYVLSFPGPFVPRPLLDQCGTVHYCWALTERLDWLNGENGGAPAKNRERGAAPSVSDYHSATPTGILDGCILAHDASAPVLQAPSRPPSKLGQVQPTNLRATWDVCVSDSYDSACLASPAGMAPPGVSQNGMRAATYGRIPFPHMRQPLYRASSSHLSIPQPSVFAQIQNDGLVKRASSSEGAHGGHDIEKTGYQTQTYDDNLKENVHIRGLETSEDTKLHRGLKARHITMIAIGGAIGTGLIVGTGKALAQAGPGSVFISYTLVGFIVFLVMAGLGEMAAWLPISSGFTGYASRFCDPSLGFALGWTYWFKYIIVTPNQLTAAALVIQFWVDREKVNPGVFIAIFLVAIVCINYFGIRFFGEFEFWLSSFKVVTIVGIIIFSLVLALGGGPDHDRKGFRYWKNPGAFREYIDTGDAGRFYGFWSCMVNATFAYLGTELVGVTVAEAQNPRKTIPRAIKLTFYRILFFYCFSVLLIGMLVPYNSPDLAFANKAQTGASASPFVVAATLAGVKVIPHIINACICIFVFSASNSDLYIASRTLYGLASDGSAPAIFKRTDKRGVPIYALGFSAMFALLAFMNVSNDSKAVFGYFVNLTTIFGLLTWISILVTHIWWCKARKAQNIPDEILPYVAPVGIWGSYGALFLCIIIALTKNYDVFTGGDFGKEKYKTFITGYLGIPLYLILIFGHKFYYKTRGVKPHEADFYTGKDIIDREEEEFLARKAAEKEANGGKGGKGGWFYKTFLSWLF</sequence>
<dbReference type="KEGG" id="clup:CLUP02_09500"/>
<evidence type="ECO:0000256" key="2">
    <source>
        <dbReference type="ARBA" id="ARBA00022448"/>
    </source>
</evidence>
<evidence type="ECO:0000256" key="1">
    <source>
        <dbReference type="ARBA" id="ARBA00004141"/>
    </source>
</evidence>
<feature type="transmembrane region" description="Helical" evidence="7">
    <location>
        <begin position="590"/>
        <end position="617"/>
    </location>
</feature>
<dbReference type="InterPro" id="IPR050524">
    <property type="entry name" value="APC_YAT"/>
</dbReference>
<keyword evidence="3 7" id="KW-0812">Transmembrane</keyword>
<evidence type="ECO:0000259" key="8">
    <source>
        <dbReference type="Pfam" id="PF00324"/>
    </source>
</evidence>
<feature type="transmembrane region" description="Helical" evidence="7">
    <location>
        <begin position="398"/>
        <end position="420"/>
    </location>
</feature>
<evidence type="ECO:0000313" key="9">
    <source>
        <dbReference type="EMBL" id="UQC84004.1"/>
    </source>
</evidence>
<feature type="transmembrane region" description="Helical" evidence="7">
    <location>
        <begin position="715"/>
        <end position="739"/>
    </location>
</feature>
<dbReference type="GO" id="GO:0015171">
    <property type="term" value="F:amino acid transmembrane transporter activity"/>
    <property type="evidence" value="ECO:0007669"/>
    <property type="project" value="TreeGrafter"/>
</dbReference>
<reference evidence="9" key="1">
    <citation type="journal article" date="2021" name="Mol. Plant Microbe Interact.">
        <title>Complete Genome Sequence of the Plant-Pathogenic Fungus Colletotrichum lupini.</title>
        <authorList>
            <person name="Baroncelli R."/>
            <person name="Pensec F."/>
            <person name="Da Lio D."/>
            <person name="Boufleur T."/>
            <person name="Vicente I."/>
            <person name="Sarrocco S."/>
            <person name="Picot A."/>
            <person name="Baraldi E."/>
            <person name="Sukno S."/>
            <person name="Thon M."/>
            <person name="Le Floch G."/>
        </authorList>
    </citation>
    <scope>NUCLEOTIDE SEQUENCE</scope>
    <source>
        <strain evidence="9">IMI 504893</strain>
    </source>
</reference>
<proteinExistence type="predicted"/>
<evidence type="ECO:0000313" key="10">
    <source>
        <dbReference type="Proteomes" id="UP000830671"/>
    </source>
</evidence>
<dbReference type="InterPro" id="IPR004840">
    <property type="entry name" value="Amino_acid_permease_CS"/>
</dbReference>
<keyword evidence="5 7" id="KW-1133">Transmembrane helix</keyword>
<feature type="transmembrane region" description="Helical" evidence="7">
    <location>
        <begin position="549"/>
        <end position="570"/>
    </location>
</feature>
<keyword evidence="10" id="KW-1185">Reference proteome</keyword>
<feature type="transmembrane region" description="Helical" evidence="7">
    <location>
        <begin position="458"/>
        <end position="478"/>
    </location>
</feature>
<feature type="domain" description="Amino acid permease/ SLC12A" evidence="8">
    <location>
        <begin position="316"/>
        <end position="783"/>
    </location>
</feature>
<dbReference type="AlphaFoldDB" id="A0A9Q8SUY4"/>
<dbReference type="GeneID" id="73343488"/>
<gene>
    <name evidence="9" type="ORF">CLUP02_09500</name>
</gene>
<dbReference type="EMBL" id="CP019477">
    <property type="protein sequence ID" value="UQC84004.1"/>
    <property type="molecule type" value="Genomic_DNA"/>
</dbReference>
<keyword evidence="2" id="KW-0813">Transport</keyword>
<feature type="transmembrane region" description="Helical" evidence="7">
    <location>
        <begin position="679"/>
        <end position="703"/>
    </location>
</feature>
<comment type="subcellular location">
    <subcellularLocation>
        <location evidence="1">Membrane</location>
        <topology evidence="1">Multi-pass membrane protein</topology>
    </subcellularLocation>
</comment>
<keyword evidence="4" id="KW-0029">Amino-acid transport</keyword>
<protein>
    <submittedName>
        <fullName evidence="9">Amino acid permease</fullName>
    </submittedName>
</protein>
<feature type="transmembrane region" description="Helical" evidence="7">
    <location>
        <begin position="650"/>
        <end position="667"/>
    </location>
</feature>
<dbReference type="PROSITE" id="PS00218">
    <property type="entry name" value="AMINO_ACID_PERMEASE_1"/>
    <property type="match status" value="1"/>
</dbReference>
<evidence type="ECO:0000256" key="5">
    <source>
        <dbReference type="ARBA" id="ARBA00022989"/>
    </source>
</evidence>
<dbReference type="InterPro" id="IPR004841">
    <property type="entry name" value="AA-permease/SLC12A_dom"/>
</dbReference>
<dbReference type="Gene3D" id="1.20.1740.10">
    <property type="entry name" value="Amino acid/polyamine transporter I"/>
    <property type="match status" value="1"/>
</dbReference>
<dbReference type="GO" id="GO:0016020">
    <property type="term" value="C:membrane"/>
    <property type="evidence" value="ECO:0007669"/>
    <property type="project" value="UniProtKB-SubCell"/>
</dbReference>
<feature type="transmembrane region" description="Helical" evidence="7">
    <location>
        <begin position="759"/>
        <end position="780"/>
    </location>
</feature>
<organism evidence="9 10">
    <name type="scientific">Colletotrichum lupini</name>
    <dbReference type="NCBI Taxonomy" id="145971"/>
    <lineage>
        <taxon>Eukaryota</taxon>
        <taxon>Fungi</taxon>
        <taxon>Dikarya</taxon>
        <taxon>Ascomycota</taxon>
        <taxon>Pezizomycotina</taxon>
        <taxon>Sordariomycetes</taxon>
        <taxon>Hypocreomycetidae</taxon>
        <taxon>Glomerellales</taxon>
        <taxon>Glomerellaceae</taxon>
        <taxon>Colletotrichum</taxon>
        <taxon>Colletotrichum acutatum species complex</taxon>
    </lineage>
</organism>
<dbReference type="Proteomes" id="UP000830671">
    <property type="component" value="Chromosome 5"/>
</dbReference>
<feature type="transmembrane region" description="Helical" evidence="7">
    <location>
        <begin position="347"/>
        <end position="373"/>
    </location>
</feature>
<dbReference type="FunFam" id="1.20.1740.10:FF:000006">
    <property type="entry name" value="General amino acid permease"/>
    <property type="match status" value="1"/>
</dbReference>
<keyword evidence="6 7" id="KW-0472">Membrane</keyword>
<evidence type="ECO:0000256" key="3">
    <source>
        <dbReference type="ARBA" id="ARBA00022692"/>
    </source>
</evidence>
<evidence type="ECO:0000256" key="6">
    <source>
        <dbReference type="ARBA" id="ARBA00023136"/>
    </source>
</evidence>
<dbReference type="RefSeq" id="XP_049145622.1">
    <property type="nucleotide sequence ID" value="XM_049288478.1"/>
</dbReference>
<dbReference type="PANTHER" id="PTHR43341">
    <property type="entry name" value="AMINO ACID PERMEASE"/>
    <property type="match status" value="1"/>
</dbReference>
<feature type="transmembrane region" description="Helical" evidence="7">
    <location>
        <begin position="317"/>
        <end position="335"/>
    </location>
</feature>
<accession>A0A9Q8SUY4</accession>